<gene>
    <name evidence="1" type="ORF">BCCH1_51010</name>
</gene>
<proteinExistence type="predicted"/>
<protein>
    <submittedName>
        <fullName evidence="1">Uncharacterized protein</fullName>
    </submittedName>
</protein>
<reference evidence="1" key="1">
    <citation type="journal article" date="2016" name="Biosci. Biotechnol. Biochem.">
        <title>Bioconversion of AHX to AOH by resting cells of Burkholderia contaminans CH-1.</title>
        <authorList>
            <person name="Choi J.H."/>
            <person name="Kikuchi A."/>
            <person name="Pumkaeo P."/>
            <person name="Hirai H."/>
            <person name="Tokuyama S."/>
            <person name="Kawagishi H."/>
        </authorList>
    </citation>
    <scope>NUCLEOTIDE SEQUENCE</scope>
    <source>
        <strain evidence="1">CH-1</strain>
    </source>
</reference>
<organism evidence="1">
    <name type="scientific">Burkholderia contaminans</name>
    <dbReference type="NCBI Taxonomy" id="488447"/>
    <lineage>
        <taxon>Bacteria</taxon>
        <taxon>Pseudomonadati</taxon>
        <taxon>Pseudomonadota</taxon>
        <taxon>Betaproteobacteria</taxon>
        <taxon>Burkholderiales</taxon>
        <taxon>Burkholderiaceae</taxon>
        <taxon>Burkholderia</taxon>
        <taxon>Burkholderia cepacia complex</taxon>
    </lineage>
</organism>
<reference evidence="1" key="2">
    <citation type="journal article" date="2017" name="Genome Announc.">
        <title>High-Quality Draft Genome Sequence of Burkholderia contaminans CH-1, a Gram-Negative Bacterium That Metabolizes 2-Azahypoxanthine, a Plant Growth-Regulating Compound.</title>
        <authorList>
            <person name="Choi J.-H."/>
            <person name="Sugiura H."/>
            <person name="Moriuchi R."/>
            <person name="Kawagishi H."/>
            <person name="Dohra H."/>
        </authorList>
    </citation>
    <scope>NUCLEOTIDE SEQUENCE</scope>
    <source>
        <strain evidence="1">CH-1</strain>
    </source>
</reference>
<name>A0A250LDI9_9BURK</name>
<dbReference type="AlphaFoldDB" id="A0A250LDI9"/>
<dbReference type="EMBL" id="AP018358">
    <property type="protein sequence ID" value="BBA42616.1"/>
    <property type="molecule type" value="Genomic_DNA"/>
</dbReference>
<sequence>MRSRQTTWLQFPFPDRTTAKAKWFSSDNARTFSVDSGNNIPFVNAERPPRRLTSFPTDVSSYYKRPQTM</sequence>
<evidence type="ECO:0000313" key="1">
    <source>
        <dbReference type="EMBL" id="BBA42616.1"/>
    </source>
</evidence>
<accession>A0A250LDI9</accession>